<sequence length="193" mass="21887">MKKLNVFLLACFFFVLSIGQSGCYGPFRLTKNLHEWNGTVGDKFINSLVFFAFIVIPVYEVAVFIDGVVLNTIEFWTGDNPIAMGEKDKDVQIVKRDGNKYRITATKNKFHIEQLQGENKGDTAELIFDPESSSWNLKDGNKELQKLVQINEAANLIQVYKPNGQILTFDQNTNNLASIKTQLQAESINWSMK</sequence>
<organism evidence="2 3">
    <name type="scientific">Paralabilibaculum antarcticum</name>
    <dbReference type="NCBI Taxonomy" id="2912572"/>
    <lineage>
        <taxon>Bacteria</taxon>
        <taxon>Pseudomonadati</taxon>
        <taxon>Bacteroidota</taxon>
        <taxon>Bacteroidia</taxon>
        <taxon>Marinilabiliales</taxon>
        <taxon>Marinifilaceae</taxon>
        <taxon>Paralabilibaculum</taxon>
    </lineage>
</organism>
<accession>A0ABT5VP47</accession>
<name>A0ABT5VP47_9BACT</name>
<keyword evidence="1" id="KW-1133">Transmembrane helix</keyword>
<protein>
    <submittedName>
        <fullName evidence="2">DUF3332 domain-containing protein</fullName>
    </submittedName>
</protein>
<keyword evidence="3" id="KW-1185">Reference proteome</keyword>
<evidence type="ECO:0000256" key="1">
    <source>
        <dbReference type="SAM" id="Phobius"/>
    </source>
</evidence>
<dbReference type="InterPro" id="IPR021768">
    <property type="entry name" value="DUF3332"/>
</dbReference>
<dbReference type="RefSeq" id="WP_275108540.1">
    <property type="nucleotide sequence ID" value="NZ_JAKJSC010000001.1"/>
</dbReference>
<reference evidence="2 3" key="1">
    <citation type="submission" date="2022-01" db="EMBL/GenBank/DDBJ databases">
        <title>Labilibaculum sp. nov, a marine bacterium isolated from Antarctica.</title>
        <authorList>
            <person name="Dai W."/>
        </authorList>
    </citation>
    <scope>NUCLEOTIDE SEQUENCE [LARGE SCALE GENOMIC DNA]</scope>
    <source>
        <strain evidence="2 3">DW002</strain>
    </source>
</reference>
<evidence type="ECO:0000313" key="3">
    <source>
        <dbReference type="Proteomes" id="UP001528920"/>
    </source>
</evidence>
<gene>
    <name evidence="2" type="ORF">L3049_04205</name>
</gene>
<proteinExistence type="predicted"/>
<comment type="caution">
    <text evidence="2">The sequence shown here is derived from an EMBL/GenBank/DDBJ whole genome shotgun (WGS) entry which is preliminary data.</text>
</comment>
<keyword evidence="1" id="KW-0812">Transmembrane</keyword>
<feature type="transmembrane region" description="Helical" evidence="1">
    <location>
        <begin position="45"/>
        <end position="65"/>
    </location>
</feature>
<keyword evidence="1" id="KW-0472">Membrane</keyword>
<dbReference type="Proteomes" id="UP001528920">
    <property type="component" value="Unassembled WGS sequence"/>
</dbReference>
<dbReference type="EMBL" id="JAKJSC010000001">
    <property type="protein sequence ID" value="MDE5417203.1"/>
    <property type="molecule type" value="Genomic_DNA"/>
</dbReference>
<evidence type="ECO:0000313" key="2">
    <source>
        <dbReference type="EMBL" id="MDE5417203.1"/>
    </source>
</evidence>
<dbReference type="Pfam" id="PF11810">
    <property type="entry name" value="DUF3332"/>
    <property type="match status" value="1"/>
</dbReference>